<evidence type="ECO:0000256" key="1">
    <source>
        <dbReference type="SAM" id="MobiDB-lite"/>
    </source>
</evidence>
<dbReference type="EMBL" id="ASPP01011747">
    <property type="protein sequence ID" value="ETO21311.1"/>
    <property type="molecule type" value="Genomic_DNA"/>
</dbReference>
<sequence>MPPVLLLLLKKDVADVDTDTGTDDDAEHDEDAEDEEDALSPKFTIGVVRFDIQWLCGWVQDIPKYPLLLPIQFTGDVIPSLLPFELTRLRRDATPKGLALCNPRRLLFVPVGLFNVGDVDDVEVGADASGPEEGVIIDIGRFIELCKFEYPERDNSDISIFSNKFIQCSLRSFYKKKKRGGRTKKKT</sequence>
<reference evidence="2 3" key="1">
    <citation type="journal article" date="2013" name="Curr. Biol.">
        <title>The Genome of the Foraminiferan Reticulomyxa filosa.</title>
        <authorList>
            <person name="Glockner G."/>
            <person name="Hulsmann N."/>
            <person name="Schleicher M."/>
            <person name="Noegel A.A."/>
            <person name="Eichinger L."/>
            <person name="Gallinger C."/>
            <person name="Pawlowski J."/>
            <person name="Sierra R."/>
            <person name="Euteneuer U."/>
            <person name="Pillet L."/>
            <person name="Moustafa A."/>
            <person name="Platzer M."/>
            <person name="Groth M."/>
            <person name="Szafranski K."/>
            <person name="Schliwa M."/>
        </authorList>
    </citation>
    <scope>NUCLEOTIDE SEQUENCE [LARGE SCALE GENOMIC DNA]</scope>
</reference>
<evidence type="ECO:0000313" key="3">
    <source>
        <dbReference type="Proteomes" id="UP000023152"/>
    </source>
</evidence>
<evidence type="ECO:0000313" key="2">
    <source>
        <dbReference type="EMBL" id="ETO21311.1"/>
    </source>
</evidence>
<comment type="caution">
    <text evidence="2">The sequence shown here is derived from an EMBL/GenBank/DDBJ whole genome shotgun (WGS) entry which is preliminary data.</text>
</comment>
<accession>X6N5M5</accession>
<feature type="region of interest" description="Disordered" evidence="1">
    <location>
        <begin position="18"/>
        <end position="37"/>
    </location>
</feature>
<proteinExistence type="predicted"/>
<gene>
    <name evidence="2" type="ORF">RFI_15894</name>
</gene>
<name>X6N5M5_RETFI</name>
<dbReference type="Proteomes" id="UP000023152">
    <property type="component" value="Unassembled WGS sequence"/>
</dbReference>
<protein>
    <submittedName>
        <fullName evidence="2">Uncharacterized protein</fullName>
    </submittedName>
</protein>
<keyword evidence="3" id="KW-1185">Reference proteome</keyword>
<organism evidence="2 3">
    <name type="scientific">Reticulomyxa filosa</name>
    <dbReference type="NCBI Taxonomy" id="46433"/>
    <lineage>
        <taxon>Eukaryota</taxon>
        <taxon>Sar</taxon>
        <taxon>Rhizaria</taxon>
        <taxon>Retaria</taxon>
        <taxon>Foraminifera</taxon>
        <taxon>Monothalamids</taxon>
        <taxon>Reticulomyxidae</taxon>
        <taxon>Reticulomyxa</taxon>
    </lineage>
</organism>
<dbReference type="AlphaFoldDB" id="X6N5M5"/>